<dbReference type="Pfam" id="PF13405">
    <property type="entry name" value="EF-hand_6"/>
    <property type="match status" value="1"/>
</dbReference>
<dbReference type="Pfam" id="PF13202">
    <property type="entry name" value="EF-hand_5"/>
    <property type="match status" value="1"/>
</dbReference>
<feature type="domain" description="EF-hand" evidence="2">
    <location>
        <begin position="68"/>
        <end position="103"/>
    </location>
</feature>
<dbReference type="Proteomes" id="UP000813462">
    <property type="component" value="Unassembled WGS sequence"/>
</dbReference>
<sequence length="108" mass="12184">MVQTNYKVIVRSELRSERSLLKNKGSHGRGVIDEKELKRILKAHDVDGDGWLSKNELKEAFRKLGSRFPALRAALALNHADANNDGYISDGELDQLVKYIVNHGFACY</sequence>
<dbReference type="CDD" id="cd00051">
    <property type="entry name" value="EFh"/>
    <property type="match status" value="1"/>
</dbReference>
<name>A0A978V9V4_ZIZJJ</name>
<evidence type="ECO:0000313" key="4">
    <source>
        <dbReference type="Proteomes" id="UP000813462"/>
    </source>
</evidence>
<dbReference type="SMART" id="SM00054">
    <property type="entry name" value="EFh"/>
    <property type="match status" value="2"/>
</dbReference>
<keyword evidence="1" id="KW-0106">Calcium</keyword>
<dbReference type="PROSITE" id="PS00018">
    <property type="entry name" value="EF_HAND_1"/>
    <property type="match status" value="2"/>
</dbReference>
<dbReference type="PROSITE" id="PS50222">
    <property type="entry name" value="EF_HAND_2"/>
    <property type="match status" value="2"/>
</dbReference>
<protein>
    <recommendedName>
        <fullName evidence="2">EF-hand domain-containing protein</fullName>
    </recommendedName>
</protein>
<feature type="domain" description="EF-hand" evidence="2">
    <location>
        <begin position="32"/>
        <end position="67"/>
    </location>
</feature>
<evidence type="ECO:0000259" key="2">
    <source>
        <dbReference type="PROSITE" id="PS50222"/>
    </source>
</evidence>
<dbReference type="InterPro" id="IPR018247">
    <property type="entry name" value="EF_Hand_1_Ca_BS"/>
</dbReference>
<proteinExistence type="predicted"/>
<dbReference type="AlphaFoldDB" id="A0A978V9V4"/>
<reference evidence="3" key="1">
    <citation type="journal article" date="2021" name="Front. Plant Sci.">
        <title>Chromosome-Scale Genome Assembly for Chinese Sour Jujube and Insights Into Its Genome Evolution and Domestication Signature.</title>
        <authorList>
            <person name="Shen L.-Y."/>
            <person name="Luo H."/>
            <person name="Wang X.-L."/>
            <person name="Wang X.-M."/>
            <person name="Qiu X.-J."/>
            <person name="Liu H."/>
            <person name="Zhou S.-S."/>
            <person name="Jia K.-H."/>
            <person name="Nie S."/>
            <person name="Bao Y.-T."/>
            <person name="Zhang R.-G."/>
            <person name="Yun Q.-Z."/>
            <person name="Chai Y.-H."/>
            <person name="Lu J.-Y."/>
            <person name="Li Y."/>
            <person name="Zhao S.-W."/>
            <person name="Mao J.-F."/>
            <person name="Jia S.-G."/>
            <person name="Mao Y.-M."/>
        </authorList>
    </citation>
    <scope>NUCLEOTIDE SEQUENCE</scope>
    <source>
        <strain evidence="3">AT0</strain>
        <tissue evidence="3">Leaf</tissue>
    </source>
</reference>
<evidence type="ECO:0000256" key="1">
    <source>
        <dbReference type="ARBA" id="ARBA00022837"/>
    </source>
</evidence>
<dbReference type="InterPro" id="IPR011992">
    <property type="entry name" value="EF-hand-dom_pair"/>
</dbReference>
<dbReference type="EMBL" id="JAEACU010000006">
    <property type="protein sequence ID" value="KAH7524689.1"/>
    <property type="molecule type" value="Genomic_DNA"/>
</dbReference>
<dbReference type="SUPFAM" id="SSF47473">
    <property type="entry name" value="EF-hand"/>
    <property type="match status" value="1"/>
</dbReference>
<gene>
    <name evidence="3" type="ORF">FEM48_Zijuj06G0146300</name>
</gene>
<comment type="caution">
    <text evidence="3">The sequence shown here is derived from an EMBL/GenBank/DDBJ whole genome shotgun (WGS) entry which is preliminary data.</text>
</comment>
<dbReference type="GO" id="GO:0005509">
    <property type="term" value="F:calcium ion binding"/>
    <property type="evidence" value="ECO:0007669"/>
    <property type="project" value="InterPro"/>
</dbReference>
<dbReference type="InterPro" id="IPR002048">
    <property type="entry name" value="EF_hand_dom"/>
</dbReference>
<evidence type="ECO:0000313" key="3">
    <source>
        <dbReference type="EMBL" id="KAH7524689.1"/>
    </source>
</evidence>
<accession>A0A978V9V4</accession>
<dbReference type="Gene3D" id="1.10.238.10">
    <property type="entry name" value="EF-hand"/>
    <property type="match status" value="1"/>
</dbReference>
<organism evidence="3 4">
    <name type="scientific">Ziziphus jujuba var. spinosa</name>
    <dbReference type="NCBI Taxonomy" id="714518"/>
    <lineage>
        <taxon>Eukaryota</taxon>
        <taxon>Viridiplantae</taxon>
        <taxon>Streptophyta</taxon>
        <taxon>Embryophyta</taxon>
        <taxon>Tracheophyta</taxon>
        <taxon>Spermatophyta</taxon>
        <taxon>Magnoliopsida</taxon>
        <taxon>eudicotyledons</taxon>
        <taxon>Gunneridae</taxon>
        <taxon>Pentapetalae</taxon>
        <taxon>rosids</taxon>
        <taxon>fabids</taxon>
        <taxon>Rosales</taxon>
        <taxon>Rhamnaceae</taxon>
        <taxon>Paliureae</taxon>
        <taxon>Ziziphus</taxon>
    </lineage>
</organism>